<dbReference type="PANTHER" id="PTHR43308">
    <property type="entry name" value="OUTER MEMBRANE PROTEIN ALPHA-RELATED"/>
    <property type="match status" value="1"/>
</dbReference>
<proteinExistence type="predicted"/>
<dbReference type="EMBL" id="AP008955">
    <property type="protein sequence ID" value="BAH43144.1"/>
    <property type="molecule type" value="Genomic_DNA"/>
</dbReference>
<accession>C0ZBI5</accession>
<evidence type="ECO:0000313" key="3">
    <source>
        <dbReference type="EMBL" id="BAH43144.1"/>
    </source>
</evidence>
<feature type="chain" id="PRO_5002903783" description="SLH domain-containing protein" evidence="1">
    <location>
        <begin position="40"/>
        <end position="784"/>
    </location>
</feature>
<feature type="domain" description="SLH" evidence="2">
    <location>
        <begin position="40"/>
        <end position="103"/>
    </location>
</feature>
<reference evidence="3 4" key="1">
    <citation type="submission" date="2005-03" db="EMBL/GenBank/DDBJ databases">
        <title>Brevibacillus brevis strain 47, complete genome.</title>
        <authorList>
            <person name="Hosoyama A."/>
            <person name="Yamada R."/>
            <person name="Hongo Y."/>
            <person name="Terui Y."/>
            <person name="Ankai A."/>
            <person name="Masuyama W."/>
            <person name="Sekiguchi M."/>
            <person name="Takeda T."/>
            <person name="Asano K."/>
            <person name="Ohji S."/>
            <person name="Ichikawa N."/>
            <person name="Narita S."/>
            <person name="Aoki N."/>
            <person name="Miura H."/>
            <person name="Matsushita S."/>
            <person name="Sekigawa T."/>
            <person name="Yamagata H."/>
            <person name="Yoshikawa H."/>
            <person name="Udaka S."/>
            <person name="Tanikawa S."/>
            <person name="Fujita N."/>
        </authorList>
    </citation>
    <scope>NUCLEOTIDE SEQUENCE [LARGE SCALE GENOMIC DNA]</scope>
    <source>
        <strain evidence="4">47 / JCM 6285 / NBRC 100599</strain>
    </source>
</reference>
<dbReference type="eggNOG" id="COG1649">
    <property type="taxonomic scope" value="Bacteria"/>
</dbReference>
<dbReference type="HOGENOM" id="CLU_349059_0_0_9"/>
<keyword evidence="1" id="KW-0732">Signal</keyword>
<dbReference type="PANTHER" id="PTHR43308:SF5">
    <property type="entry name" value="S-LAYER PROTEIN _ PEPTIDOGLYCAN ENDO-BETA-N-ACETYLGLUCOSAMINIDASE"/>
    <property type="match status" value="1"/>
</dbReference>
<sequence>MMEGFILKKEKNRATMDFKKLVATAVLAGSLALPGTGWAATALPFSDIGGNVNKDAILKLNYAGVLKGYTDGTFRPYKEVTRAEFAKVAVLALGYTDAQAKLLQGKTAFKDLPADHWATGYINLAVSQGIIKGYPDGTFKPNNNVKIAEALTVYVQGLKIDVRPSGSSEWYIPYLLEADRAGIYDAKETPTAAAPRDIVAKYTDRFMETPVYANGAYYDKDGSAKGTNQKLQVVKGAVASYDKSGKKLKLVGQNKEIELADSAQVYGNLIVGAQVEYITKNGRVAFLTVVTSDSEIVEGIVKTGLNFTTAVGDEKKFKAIVNGREVVLEVEDGVNVSRSHIGQKFVAVVGDNGKIKSITISDNTTKGIVEKVSSVSGSNSKKELRVDGTTYTLDSKATVKGKAHPEAKATSASFSDIEKDDLVELTLNVDGKVSELVYTKLSFTDTITVDTDKNLIRVGGVNYEVHEDTELFVDEDEVDELDELTSGKIAVLTFDKNGNLVKVEQGVGAATNKQVSDTTAYAPGKLATVKIDGKTYDILTNAKLTVDGNSVSPTTIKNDQFNDHRILTWKYNVGTNDIVELTLEKQTVKGYVTKKSGSKITVNGKVYELLSGVTIDSDAASNDNEYTLTLNNDGKVKAITGAPKKVSGVVDSVEVRNDNGKVTSAKVEVNGKTYDVTDEDAIEDVDQFEYVTLTLDRDGDVIAASVSGKLAKENVRFVGIESRVNKDKYVFFDDVSTSLKLTEDAKIKYYNGKDMKESELSSKDKVDLWTNDQGLVYAIVVAKR</sequence>
<dbReference type="STRING" id="358681.BBR47_21670"/>
<evidence type="ECO:0000259" key="2">
    <source>
        <dbReference type="PROSITE" id="PS51272"/>
    </source>
</evidence>
<dbReference type="InterPro" id="IPR051465">
    <property type="entry name" value="Cell_Envelope_Struct_Comp"/>
</dbReference>
<name>C0ZBI5_BREBN</name>
<gene>
    <name evidence="3" type="ordered locus">BBR47_21670</name>
</gene>
<feature type="domain" description="SLH" evidence="2">
    <location>
        <begin position="105"/>
        <end position="168"/>
    </location>
</feature>
<dbReference type="KEGG" id="bbe:BBR47_21670"/>
<protein>
    <recommendedName>
        <fullName evidence="2">SLH domain-containing protein</fullName>
    </recommendedName>
</protein>
<evidence type="ECO:0000313" key="4">
    <source>
        <dbReference type="Proteomes" id="UP000001877"/>
    </source>
</evidence>
<feature type="signal peptide" evidence="1">
    <location>
        <begin position="1"/>
        <end position="39"/>
    </location>
</feature>
<keyword evidence="4" id="KW-1185">Reference proteome</keyword>
<evidence type="ECO:0000256" key="1">
    <source>
        <dbReference type="SAM" id="SignalP"/>
    </source>
</evidence>
<dbReference type="Pfam" id="PF00395">
    <property type="entry name" value="SLH"/>
    <property type="match status" value="2"/>
</dbReference>
<organism evidence="3 4">
    <name type="scientific">Brevibacillus brevis (strain 47 / JCM 6285 / NBRC 100599)</name>
    <dbReference type="NCBI Taxonomy" id="358681"/>
    <lineage>
        <taxon>Bacteria</taxon>
        <taxon>Bacillati</taxon>
        <taxon>Bacillota</taxon>
        <taxon>Bacilli</taxon>
        <taxon>Bacillales</taxon>
        <taxon>Paenibacillaceae</taxon>
        <taxon>Brevibacillus</taxon>
    </lineage>
</organism>
<dbReference type="InterPro" id="IPR001119">
    <property type="entry name" value="SLH_dom"/>
</dbReference>
<dbReference type="Proteomes" id="UP000001877">
    <property type="component" value="Chromosome"/>
</dbReference>
<dbReference type="PROSITE" id="PS51272">
    <property type="entry name" value="SLH"/>
    <property type="match status" value="2"/>
</dbReference>
<dbReference type="AlphaFoldDB" id="C0ZBI5"/>